<name>I0UX31_9PSEU</name>
<gene>
    <name evidence="1" type="ORF">SacxiDRAFT_0152</name>
</gene>
<dbReference type="RefSeq" id="WP_006236533.1">
    <property type="nucleotide sequence ID" value="NZ_JH636049.1"/>
</dbReference>
<dbReference type="InterPro" id="IPR043519">
    <property type="entry name" value="NT_sf"/>
</dbReference>
<dbReference type="HOGENOM" id="CLU_054928_1_0_11"/>
<keyword evidence="2" id="KW-1185">Reference proteome</keyword>
<dbReference type="OrthoDB" id="3394845at2"/>
<dbReference type="eggNOG" id="ENOG5031DUR">
    <property type="taxonomic scope" value="Bacteria"/>
</dbReference>
<sequence length="200" mass="21457">MDAEPDELLRTAMRVANTLRAGAVPFALAGGCAVYAHGGPASDHDVDVFVTERDAPAARKVLVAAGMRAVDPPENWLLKVYDGDCLVDLIFRPNGRPVTPQLLARAEELRVGATTAPVVPVTELLVDKLLVLEDHRCDFTPLLPIARAVREQVDWAEVARQTGSSPYARAFLTLLSSLGVTDGRELAHAKGARHVRPAPG</sequence>
<dbReference type="STRING" id="882086.SacxiDRAFT_0152"/>
<accession>I0UX31</accession>
<protein>
    <recommendedName>
        <fullName evidence="3">Nucleotidyltransferase family protein</fullName>
    </recommendedName>
</protein>
<dbReference type="EMBL" id="JH636049">
    <property type="protein sequence ID" value="EID52434.1"/>
    <property type="molecule type" value="Genomic_DNA"/>
</dbReference>
<dbReference type="Gene3D" id="3.30.460.40">
    <property type="match status" value="1"/>
</dbReference>
<evidence type="ECO:0008006" key="3">
    <source>
        <dbReference type="Google" id="ProtNLM"/>
    </source>
</evidence>
<proteinExistence type="predicted"/>
<dbReference type="AlphaFoldDB" id="I0UX31"/>
<dbReference type="Proteomes" id="UP000004691">
    <property type="component" value="Unassembled WGS sequence"/>
</dbReference>
<organism evidence="1 2">
    <name type="scientific">Saccharomonospora xinjiangensis XJ-54</name>
    <dbReference type="NCBI Taxonomy" id="882086"/>
    <lineage>
        <taxon>Bacteria</taxon>
        <taxon>Bacillati</taxon>
        <taxon>Actinomycetota</taxon>
        <taxon>Actinomycetes</taxon>
        <taxon>Pseudonocardiales</taxon>
        <taxon>Pseudonocardiaceae</taxon>
        <taxon>Saccharomonospora</taxon>
    </lineage>
</organism>
<evidence type="ECO:0000313" key="2">
    <source>
        <dbReference type="Proteomes" id="UP000004691"/>
    </source>
</evidence>
<reference evidence="1 2" key="1">
    <citation type="submission" date="2012-01" db="EMBL/GenBank/DDBJ databases">
        <title>Improved High-Quality Draft sequence of Saccharomonospora xinjiangensis XJ-54.</title>
        <authorList>
            <consortium name="US DOE Joint Genome Institute"/>
            <person name="Lucas S."/>
            <person name="Han J."/>
            <person name="Lapidus A."/>
            <person name="Cheng J.-F."/>
            <person name="Goodwin L."/>
            <person name="Pitluck S."/>
            <person name="Peters L."/>
            <person name="Mikhailova N."/>
            <person name="Teshima H."/>
            <person name="Detter J.C."/>
            <person name="Han C."/>
            <person name="Tapia R."/>
            <person name="Land M."/>
            <person name="Hauser L."/>
            <person name="Kyrpides N."/>
            <person name="Ivanova N."/>
            <person name="Pagani I."/>
            <person name="Brambilla E.-M."/>
            <person name="Klenk H.-P."/>
            <person name="Woyke T."/>
        </authorList>
    </citation>
    <scope>NUCLEOTIDE SEQUENCE [LARGE SCALE GENOMIC DNA]</scope>
    <source>
        <strain evidence="1 2">XJ-54</strain>
    </source>
</reference>
<dbReference type="SUPFAM" id="SSF81301">
    <property type="entry name" value="Nucleotidyltransferase"/>
    <property type="match status" value="1"/>
</dbReference>
<evidence type="ECO:0000313" key="1">
    <source>
        <dbReference type="EMBL" id="EID52434.1"/>
    </source>
</evidence>